<dbReference type="OrthoDB" id="9984419at2759"/>
<sequence length="159" mass="17935">MDGFSATRRLIRDFKSIRKDPPNGISASPIGDDIFKWEAIIIGPQDSPWDGGIFRLEMIFDEEYPNKPPKIKFITSIFHPNIYLDGSICLDILQNEWSPVFNISGILISIQSLLTDPNTRSPANNEAAVLYNTDILEYNKRVISCVDNSIESAKDLMTL</sequence>
<evidence type="ECO:0000256" key="3">
    <source>
        <dbReference type="PROSITE-ProRule" id="PRU10133"/>
    </source>
</evidence>
<dbReference type="FunFam" id="3.10.110.10:FF:000090">
    <property type="entry name" value="Ubiquitin-conjugating enzyme E2-17 kDa"/>
    <property type="match status" value="1"/>
</dbReference>
<keyword evidence="2 4" id="KW-0833">Ubl conjugation pathway</keyword>
<evidence type="ECO:0000256" key="2">
    <source>
        <dbReference type="ARBA" id="ARBA00022786"/>
    </source>
</evidence>
<dbReference type="EMBL" id="FO082871">
    <property type="protein sequence ID" value="CCF72940.1"/>
    <property type="molecule type" value="Genomic_DNA"/>
</dbReference>
<dbReference type="RefSeq" id="XP_012647549.1">
    <property type="nucleotide sequence ID" value="XM_012792095.1"/>
</dbReference>
<dbReference type="VEuPathDB" id="PiroplasmaDB:BMR1_01G02400"/>
<dbReference type="PROSITE" id="PS00183">
    <property type="entry name" value="UBC_1"/>
    <property type="match status" value="1"/>
</dbReference>
<keyword evidence="4" id="KW-0067">ATP-binding</keyword>
<keyword evidence="1" id="KW-0808">Transferase</keyword>
<dbReference type="Pfam" id="PF00179">
    <property type="entry name" value="UQ_con"/>
    <property type="match status" value="1"/>
</dbReference>
<organism evidence="6 7">
    <name type="scientific">Babesia microti (strain RI)</name>
    <dbReference type="NCBI Taxonomy" id="1133968"/>
    <lineage>
        <taxon>Eukaryota</taxon>
        <taxon>Sar</taxon>
        <taxon>Alveolata</taxon>
        <taxon>Apicomplexa</taxon>
        <taxon>Aconoidasida</taxon>
        <taxon>Piroplasmida</taxon>
        <taxon>Babesiidae</taxon>
        <taxon>Babesia</taxon>
    </lineage>
</organism>
<dbReference type="PROSITE" id="PS50127">
    <property type="entry name" value="UBC_2"/>
    <property type="match status" value="1"/>
</dbReference>
<dbReference type="SMART" id="SM00212">
    <property type="entry name" value="UBCc"/>
    <property type="match status" value="1"/>
</dbReference>
<comment type="similarity">
    <text evidence="4">Belongs to the ubiquitin-conjugating enzyme family.</text>
</comment>
<reference evidence="6 7" key="3">
    <citation type="journal article" date="2016" name="Sci. Rep.">
        <title>Genome-wide diversity and gene expression profiling of Babesia microti isolates identify polymorphic genes that mediate host-pathogen interactions.</title>
        <authorList>
            <person name="Silva J.C."/>
            <person name="Cornillot E."/>
            <person name="McCracken C."/>
            <person name="Usmani-Brown S."/>
            <person name="Dwivedi A."/>
            <person name="Ifeonu O.O."/>
            <person name="Crabtree J."/>
            <person name="Gotia H.T."/>
            <person name="Virji A.Z."/>
            <person name="Reynes C."/>
            <person name="Colinge J."/>
            <person name="Kumar V."/>
            <person name="Lawres L."/>
            <person name="Pazzi J.E."/>
            <person name="Pablo J.V."/>
            <person name="Hung C."/>
            <person name="Brancato J."/>
            <person name="Kumari P."/>
            <person name="Orvis J."/>
            <person name="Tretina K."/>
            <person name="Chibucos M."/>
            <person name="Ott S."/>
            <person name="Sadzewicz L."/>
            <person name="Sengamalay N."/>
            <person name="Shetty A.C."/>
            <person name="Su Q."/>
            <person name="Tallon L."/>
            <person name="Fraser C.M."/>
            <person name="Frutos R."/>
            <person name="Molina D.M."/>
            <person name="Krause P.J."/>
            <person name="Ben Mamoun C."/>
        </authorList>
    </citation>
    <scope>NUCLEOTIDE SEQUENCE [LARGE SCALE GENOMIC DNA]</scope>
    <source>
        <strain evidence="6 7">RI</strain>
    </source>
</reference>
<accession>I7IPG7</accession>
<dbReference type="GO" id="GO:0005524">
    <property type="term" value="F:ATP binding"/>
    <property type="evidence" value="ECO:0007669"/>
    <property type="project" value="UniProtKB-UniRule"/>
</dbReference>
<evidence type="ECO:0000256" key="1">
    <source>
        <dbReference type="ARBA" id="ARBA00022679"/>
    </source>
</evidence>
<dbReference type="CDD" id="cd23790">
    <property type="entry name" value="UBCc_UBE2A_2B"/>
    <property type="match status" value="1"/>
</dbReference>
<dbReference type="InterPro" id="IPR000608">
    <property type="entry name" value="UBC"/>
</dbReference>
<feature type="domain" description="UBC core" evidence="5">
    <location>
        <begin position="5"/>
        <end position="151"/>
    </location>
</feature>
<keyword evidence="4" id="KW-0547">Nucleotide-binding</keyword>
<dbReference type="InterPro" id="IPR023313">
    <property type="entry name" value="UBQ-conjugating_AS"/>
</dbReference>
<dbReference type="InterPro" id="IPR050113">
    <property type="entry name" value="Ub_conjugating_enzyme"/>
</dbReference>
<gene>
    <name evidence="6" type="ORF">BMR1_01G02400</name>
</gene>
<evidence type="ECO:0000313" key="6">
    <source>
        <dbReference type="EMBL" id="CCF72940.1"/>
    </source>
</evidence>
<reference evidence="6 7" key="2">
    <citation type="journal article" date="2013" name="PLoS ONE">
        <title>Whole genome mapping and re-organization of the nuclear and mitochondrial genomes of Babesia microti isolates.</title>
        <authorList>
            <person name="Cornillot E."/>
            <person name="Dassouli A."/>
            <person name="Garg A."/>
            <person name="Pachikara N."/>
            <person name="Randazzo S."/>
            <person name="Depoix D."/>
            <person name="Carcy B."/>
            <person name="Delbecq S."/>
            <person name="Frutos R."/>
            <person name="Silva J.C."/>
            <person name="Sutton R."/>
            <person name="Krause P.J."/>
            <person name="Mamoun C.B."/>
        </authorList>
    </citation>
    <scope>NUCLEOTIDE SEQUENCE [LARGE SCALE GENOMIC DNA]</scope>
    <source>
        <strain evidence="6 7">RI</strain>
    </source>
</reference>
<reference evidence="6 7" key="1">
    <citation type="journal article" date="2012" name="Nucleic Acids Res.">
        <title>Sequencing of the smallest Apicomplexan genome from the human pathogen Babesia microti.</title>
        <authorList>
            <person name="Cornillot E."/>
            <person name="Hadj-Kaddour K."/>
            <person name="Dassouli A."/>
            <person name="Noel B."/>
            <person name="Ranwez V."/>
            <person name="Vacherie B."/>
            <person name="Augagneur Y."/>
            <person name="Bres V."/>
            <person name="Duclos A."/>
            <person name="Randazzo S."/>
            <person name="Carcy B."/>
            <person name="Debierre-Grockiego F."/>
            <person name="Delbecq S."/>
            <person name="Moubri-Menage K."/>
            <person name="Shams-Eldin H."/>
            <person name="Usmani-Brown S."/>
            <person name="Bringaud F."/>
            <person name="Wincker P."/>
            <person name="Vivares C.P."/>
            <person name="Schwarz R.T."/>
            <person name="Schetters T.P."/>
            <person name="Krause P.J."/>
            <person name="Gorenflot A."/>
            <person name="Berry V."/>
            <person name="Barbe V."/>
            <person name="Ben Mamoun C."/>
        </authorList>
    </citation>
    <scope>NUCLEOTIDE SEQUENCE [LARGE SCALE GENOMIC DNA]</scope>
    <source>
        <strain evidence="6 7">RI</strain>
    </source>
</reference>
<keyword evidence="6" id="KW-0436">Ligase</keyword>
<dbReference type="PANTHER" id="PTHR24067">
    <property type="entry name" value="UBIQUITIN-CONJUGATING ENZYME E2"/>
    <property type="match status" value="1"/>
</dbReference>
<dbReference type="OMA" id="DHKSQYI"/>
<evidence type="ECO:0000259" key="5">
    <source>
        <dbReference type="PROSITE" id="PS50127"/>
    </source>
</evidence>
<dbReference type="SUPFAM" id="SSF54495">
    <property type="entry name" value="UBC-like"/>
    <property type="match status" value="1"/>
</dbReference>
<evidence type="ECO:0000313" key="7">
    <source>
        <dbReference type="Proteomes" id="UP000002899"/>
    </source>
</evidence>
<name>I7IPG7_BABMR</name>
<feature type="active site" description="Glycyl thioester intermediate" evidence="3">
    <location>
        <position position="89"/>
    </location>
</feature>
<keyword evidence="7" id="KW-1185">Reference proteome</keyword>
<dbReference type="GO" id="GO:0016740">
    <property type="term" value="F:transferase activity"/>
    <property type="evidence" value="ECO:0007669"/>
    <property type="project" value="UniProtKB-KW"/>
</dbReference>
<dbReference type="KEGG" id="bmic:BMR1_01G02400"/>
<dbReference type="EC" id="6.3.2.19" evidence="6"/>
<evidence type="ECO:0000256" key="4">
    <source>
        <dbReference type="RuleBase" id="RU362109"/>
    </source>
</evidence>
<dbReference type="GO" id="GO:0016874">
    <property type="term" value="F:ligase activity"/>
    <property type="evidence" value="ECO:0007669"/>
    <property type="project" value="UniProtKB-KW"/>
</dbReference>
<dbReference type="GeneID" id="24423556"/>
<dbReference type="Proteomes" id="UP000002899">
    <property type="component" value="Chromosome I"/>
</dbReference>
<protein>
    <submittedName>
        <fullName evidence="6">Ubiquitin-conjugating enzyme</fullName>
        <ecNumber evidence="6">6.3.2.19</ecNumber>
    </submittedName>
</protein>
<dbReference type="Gene3D" id="3.10.110.10">
    <property type="entry name" value="Ubiquitin Conjugating Enzyme"/>
    <property type="match status" value="1"/>
</dbReference>
<dbReference type="AlphaFoldDB" id="I7IPG7"/>
<proteinExistence type="inferred from homology"/>
<dbReference type="InterPro" id="IPR016135">
    <property type="entry name" value="UBQ-conjugating_enzyme/RWD"/>
</dbReference>